<reference evidence="2" key="1">
    <citation type="journal article" date="2017" name="Genome Announc.">
        <title>Genome sequences of Cyberlindnera fabianii 65, Pichia kudriavzevii 129, and Saccharomyces cerevisiae 131 isolated from fermented masau fruits in Zimbabwe.</title>
        <authorList>
            <person name="van Rijswijck I.M.H."/>
            <person name="Derks M.F.L."/>
            <person name="Abee T."/>
            <person name="de Ridder D."/>
            <person name="Smid E.J."/>
        </authorList>
    </citation>
    <scope>NUCLEOTIDE SEQUENCE [LARGE SCALE GENOMIC DNA]</scope>
    <source>
        <strain evidence="2">129</strain>
    </source>
</reference>
<gene>
    <name evidence="1" type="ORF">BOH78_4962</name>
</gene>
<sequence length="88" mass="9455">MVGSTFHRPNLCIPGRILPLAGHQHNYVSLQTLIHSEACVLGEPRDGFTLTESLSPLIVSGALCFGDINRVSLATQVSPTNILNRCAN</sequence>
<dbReference type="Proteomes" id="UP000189274">
    <property type="component" value="Unassembled WGS sequence"/>
</dbReference>
<protein>
    <submittedName>
        <fullName evidence="1">Uncharacterized protein</fullName>
    </submittedName>
</protein>
<proteinExistence type="predicted"/>
<evidence type="ECO:0000313" key="2">
    <source>
        <dbReference type="Proteomes" id="UP000189274"/>
    </source>
</evidence>
<name>A0A1V2LHY7_PICKU</name>
<dbReference type="AlphaFoldDB" id="A0A1V2LHY7"/>
<dbReference type="EMBL" id="MQVM01000053">
    <property type="protein sequence ID" value="ONH70798.1"/>
    <property type="molecule type" value="Genomic_DNA"/>
</dbReference>
<accession>A0A1V2LHY7</accession>
<evidence type="ECO:0000313" key="1">
    <source>
        <dbReference type="EMBL" id="ONH70798.1"/>
    </source>
</evidence>
<comment type="caution">
    <text evidence="1">The sequence shown here is derived from an EMBL/GenBank/DDBJ whole genome shotgun (WGS) entry which is preliminary data.</text>
</comment>
<organism evidence="1 2">
    <name type="scientific">Pichia kudriavzevii</name>
    <name type="common">Yeast</name>
    <name type="synonym">Issatchenkia orientalis</name>
    <dbReference type="NCBI Taxonomy" id="4909"/>
    <lineage>
        <taxon>Eukaryota</taxon>
        <taxon>Fungi</taxon>
        <taxon>Dikarya</taxon>
        <taxon>Ascomycota</taxon>
        <taxon>Saccharomycotina</taxon>
        <taxon>Pichiomycetes</taxon>
        <taxon>Pichiales</taxon>
        <taxon>Pichiaceae</taxon>
        <taxon>Pichia</taxon>
    </lineage>
</organism>